<keyword evidence="2" id="KW-1185">Reference proteome</keyword>
<sequence>MFQGTEFCSSDTPFKKKLAHGFISSRLGFCNSLFTGITGKNIRKPQYIENSAASILMRVWKYNPTHSTGSFRIDSQVDR</sequence>
<organism evidence="1 2">
    <name type="scientific">Liparis tanakae</name>
    <name type="common">Tanaka's snailfish</name>
    <dbReference type="NCBI Taxonomy" id="230148"/>
    <lineage>
        <taxon>Eukaryota</taxon>
        <taxon>Metazoa</taxon>
        <taxon>Chordata</taxon>
        <taxon>Craniata</taxon>
        <taxon>Vertebrata</taxon>
        <taxon>Euteleostomi</taxon>
        <taxon>Actinopterygii</taxon>
        <taxon>Neopterygii</taxon>
        <taxon>Teleostei</taxon>
        <taxon>Neoteleostei</taxon>
        <taxon>Acanthomorphata</taxon>
        <taxon>Eupercaria</taxon>
        <taxon>Perciformes</taxon>
        <taxon>Cottioidei</taxon>
        <taxon>Cottales</taxon>
        <taxon>Liparidae</taxon>
        <taxon>Liparis</taxon>
    </lineage>
</organism>
<gene>
    <name evidence="1" type="ORF">EYF80_033282</name>
</gene>
<proteinExistence type="predicted"/>
<evidence type="ECO:0000313" key="2">
    <source>
        <dbReference type="Proteomes" id="UP000314294"/>
    </source>
</evidence>
<comment type="caution">
    <text evidence="1">The sequence shown here is derived from an EMBL/GenBank/DDBJ whole genome shotgun (WGS) entry which is preliminary data.</text>
</comment>
<dbReference type="EMBL" id="SRLO01000427">
    <property type="protein sequence ID" value="TNN56485.1"/>
    <property type="molecule type" value="Genomic_DNA"/>
</dbReference>
<protein>
    <submittedName>
        <fullName evidence="1">Uncharacterized protein</fullName>
    </submittedName>
</protein>
<dbReference type="Proteomes" id="UP000314294">
    <property type="component" value="Unassembled WGS sequence"/>
</dbReference>
<evidence type="ECO:0000313" key="1">
    <source>
        <dbReference type="EMBL" id="TNN56485.1"/>
    </source>
</evidence>
<name>A0A4Z2GTN5_9TELE</name>
<reference evidence="1 2" key="1">
    <citation type="submission" date="2019-03" db="EMBL/GenBank/DDBJ databases">
        <title>First draft genome of Liparis tanakae, snailfish: a comprehensive survey of snailfish specific genes.</title>
        <authorList>
            <person name="Kim W."/>
            <person name="Song I."/>
            <person name="Jeong J.-H."/>
            <person name="Kim D."/>
            <person name="Kim S."/>
            <person name="Ryu S."/>
            <person name="Song J.Y."/>
            <person name="Lee S.K."/>
        </authorList>
    </citation>
    <scope>NUCLEOTIDE SEQUENCE [LARGE SCALE GENOMIC DNA]</scope>
    <source>
        <tissue evidence="1">Muscle</tissue>
    </source>
</reference>
<accession>A0A4Z2GTN5</accession>
<dbReference type="OrthoDB" id="419189at2759"/>
<dbReference type="AlphaFoldDB" id="A0A4Z2GTN5"/>